<organism evidence="6 7">
    <name type="scientific">Aspergillus versicolor CBS 583.65</name>
    <dbReference type="NCBI Taxonomy" id="1036611"/>
    <lineage>
        <taxon>Eukaryota</taxon>
        <taxon>Fungi</taxon>
        <taxon>Dikarya</taxon>
        <taxon>Ascomycota</taxon>
        <taxon>Pezizomycotina</taxon>
        <taxon>Eurotiomycetes</taxon>
        <taxon>Eurotiomycetidae</taxon>
        <taxon>Eurotiales</taxon>
        <taxon>Aspergillaceae</taxon>
        <taxon>Aspergillus</taxon>
        <taxon>Aspergillus subgen. Nidulantes</taxon>
    </lineage>
</organism>
<name>A0A1L9PUT9_ASPVE</name>
<dbReference type="InterPro" id="IPR036396">
    <property type="entry name" value="Cyt_P450_sf"/>
</dbReference>
<evidence type="ECO:0008006" key="8">
    <source>
        <dbReference type="Google" id="ProtNLM"/>
    </source>
</evidence>
<sequence length="409" mass="46643">MEAPLAQAQPPADVPNGWDINTSALVTSNEPEKILREYDYLRTNCPVAHVDRHGGYWVLTRYNDVKEVASNNDKFISYVCAVVPADPRGIRRPPLKFDGENHKPYRTAIDRTLKPARLKRLEPIIRAHCERELQSLIDRGQGDIYEEFGSNFTSWIEREWLNLDETDGELLVEGFGKFVYAWRTGDWVTVKKWSDTWYSIANRVVAARKENPLDPEMDPASSLLLERDRDGNPLEEEHIIGCIRQIVIIAMVAPTIIITAITKHLSEDKELQNNLRIDRSLLPAAIEEFIRLHVPYRGFSRTAVTEEEISGTKVPPEEPITVVYSAANRDPEQFPEPDKFILDRENISSHLGFGRGIHRCAGTWLARMIIRIFLETMLDKCANWEVAGEVVYAKLPEIGPTSCPIKFIV</sequence>
<dbReference type="InterPro" id="IPR017972">
    <property type="entry name" value="Cyt_P450_CS"/>
</dbReference>
<accession>A0A1L9PUT9</accession>
<dbReference type="PRINTS" id="PR00359">
    <property type="entry name" value="BP450"/>
</dbReference>
<dbReference type="GeneID" id="63730553"/>
<evidence type="ECO:0000313" key="6">
    <source>
        <dbReference type="EMBL" id="OJJ05319.1"/>
    </source>
</evidence>
<evidence type="ECO:0000313" key="7">
    <source>
        <dbReference type="Proteomes" id="UP000184073"/>
    </source>
</evidence>
<keyword evidence="3 5" id="KW-0560">Oxidoreductase</keyword>
<keyword evidence="5" id="KW-0349">Heme</keyword>
<dbReference type="InterPro" id="IPR001128">
    <property type="entry name" value="Cyt_P450"/>
</dbReference>
<keyword evidence="4 5" id="KW-0408">Iron</keyword>
<evidence type="ECO:0000256" key="2">
    <source>
        <dbReference type="ARBA" id="ARBA00022723"/>
    </source>
</evidence>
<dbReference type="EMBL" id="KV878132">
    <property type="protein sequence ID" value="OJJ05319.1"/>
    <property type="molecule type" value="Genomic_DNA"/>
</dbReference>
<dbReference type="GO" id="GO:0020037">
    <property type="term" value="F:heme binding"/>
    <property type="evidence" value="ECO:0007669"/>
    <property type="project" value="InterPro"/>
</dbReference>
<dbReference type="OrthoDB" id="3945418at2759"/>
<dbReference type="GO" id="GO:0016705">
    <property type="term" value="F:oxidoreductase activity, acting on paired donors, with incorporation or reduction of molecular oxygen"/>
    <property type="evidence" value="ECO:0007669"/>
    <property type="project" value="InterPro"/>
</dbReference>
<dbReference type="AlphaFoldDB" id="A0A1L9PUT9"/>
<dbReference type="RefSeq" id="XP_040671081.1">
    <property type="nucleotide sequence ID" value="XM_040815042.1"/>
</dbReference>
<dbReference type="SUPFAM" id="SSF48264">
    <property type="entry name" value="Cytochrome P450"/>
    <property type="match status" value="1"/>
</dbReference>
<reference evidence="7" key="1">
    <citation type="journal article" date="2017" name="Genome Biol.">
        <title>Comparative genomics reveals high biological diversity and specific adaptations in the industrially and medically important fungal genus Aspergillus.</title>
        <authorList>
            <person name="de Vries R.P."/>
            <person name="Riley R."/>
            <person name="Wiebenga A."/>
            <person name="Aguilar-Osorio G."/>
            <person name="Amillis S."/>
            <person name="Uchima C.A."/>
            <person name="Anderluh G."/>
            <person name="Asadollahi M."/>
            <person name="Askin M."/>
            <person name="Barry K."/>
            <person name="Battaglia E."/>
            <person name="Bayram O."/>
            <person name="Benocci T."/>
            <person name="Braus-Stromeyer S.A."/>
            <person name="Caldana C."/>
            <person name="Canovas D."/>
            <person name="Cerqueira G.C."/>
            <person name="Chen F."/>
            <person name="Chen W."/>
            <person name="Choi C."/>
            <person name="Clum A."/>
            <person name="Dos Santos R.A."/>
            <person name="Damasio A.R."/>
            <person name="Diallinas G."/>
            <person name="Emri T."/>
            <person name="Fekete E."/>
            <person name="Flipphi M."/>
            <person name="Freyberg S."/>
            <person name="Gallo A."/>
            <person name="Gournas C."/>
            <person name="Habgood R."/>
            <person name="Hainaut M."/>
            <person name="Harispe M.L."/>
            <person name="Henrissat B."/>
            <person name="Hilden K.S."/>
            <person name="Hope R."/>
            <person name="Hossain A."/>
            <person name="Karabika E."/>
            <person name="Karaffa L."/>
            <person name="Karanyi Z."/>
            <person name="Krasevec N."/>
            <person name="Kuo A."/>
            <person name="Kusch H."/>
            <person name="LaButti K."/>
            <person name="Lagendijk E.L."/>
            <person name="Lapidus A."/>
            <person name="Levasseur A."/>
            <person name="Lindquist E."/>
            <person name="Lipzen A."/>
            <person name="Logrieco A.F."/>
            <person name="MacCabe A."/>
            <person name="Maekelae M.R."/>
            <person name="Malavazi I."/>
            <person name="Melin P."/>
            <person name="Meyer V."/>
            <person name="Mielnichuk N."/>
            <person name="Miskei M."/>
            <person name="Molnar A.P."/>
            <person name="Mule G."/>
            <person name="Ngan C.Y."/>
            <person name="Orejas M."/>
            <person name="Orosz E."/>
            <person name="Ouedraogo J.P."/>
            <person name="Overkamp K.M."/>
            <person name="Park H.-S."/>
            <person name="Perrone G."/>
            <person name="Piumi F."/>
            <person name="Punt P.J."/>
            <person name="Ram A.F."/>
            <person name="Ramon A."/>
            <person name="Rauscher S."/>
            <person name="Record E."/>
            <person name="Riano-Pachon D.M."/>
            <person name="Robert V."/>
            <person name="Roehrig J."/>
            <person name="Ruller R."/>
            <person name="Salamov A."/>
            <person name="Salih N.S."/>
            <person name="Samson R.A."/>
            <person name="Sandor E."/>
            <person name="Sanguinetti M."/>
            <person name="Schuetze T."/>
            <person name="Sepcic K."/>
            <person name="Shelest E."/>
            <person name="Sherlock G."/>
            <person name="Sophianopoulou V."/>
            <person name="Squina F.M."/>
            <person name="Sun H."/>
            <person name="Susca A."/>
            <person name="Todd R.B."/>
            <person name="Tsang A."/>
            <person name="Unkles S.E."/>
            <person name="van de Wiele N."/>
            <person name="van Rossen-Uffink D."/>
            <person name="Oliveira J.V."/>
            <person name="Vesth T.C."/>
            <person name="Visser J."/>
            <person name="Yu J.-H."/>
            <person name="Zhou M."/>
            <person name="Andersen M.R."/>
            <person name="Archer D.B."/>
            <person name="Baker S.E."/>
            <person name="Benoit I."/>
            <person name="Brakhage A.A."/>
            <person name="Braus G.H."/>
            <person name="Fischer R."/>
            <person name="Frisvad J.C."/>
            <person name="Goldman G.H."/>
            <person name="Houbraken J."/>
            <person name="Oakley B."/>
            <person name="Pocsi I."/>
            <person name="Scazzocchio C."/>
            <person name="Seiboth B."/>
            <person name="vanKuyk P.A."/>
            <person name="Wortman J."/>
            <person name="Dyer P.S."/>
            <person name="Grigoriev I.V."/>
        </authorList>
    </citation>
    <scope>NUCLEOTIDE SEQUENCE [LARGE SCALE GENOMIC DNA]</scope>
    <source>
        <strain evidence="7">CBS 583.65</strain>
    </source>
</reference>
<dbReference type="Pfam" id="PF00067">
    <property type="entry name" value="p450"/>
    <property type="match status" value="1"/>
</dbReference>
<dbReference type="PANTHER" id="PTHR46696:SF6">
    <property type="entry name" value="P450, PUTATIVE (EUROFUNG)-RELATED"/>
    <property type="match status" value="1"/>
</dbReference>
<keyword evidence="2 5" id="KW-0479">Metal-binding</keyword>
<dbReference type="Gene3D" id="1.10.630.10">
    <property type="entry name" value="Cytochrome P450"/>
    <property type="match status" value="1"/>
</dbReference>
<protein>
    <recommendedName>
        <fullName evidence="8">Cytochrome P450</fullName>
    </recommendedName>
</protein>
<dbReference type="InterPro" id="IPR002397">
    <property type="entry name" value="Cyt_P450_B"/>
</dbReference>
<dbReference type="Proteomes" id="UP000184073">
    <property type="component" value="Unassembled WGS sequence"/>
</dbReference>
<dbReference type="GO" id="GO:0005506">
    <property type="term" value="F:iron ion binding"/>
    <property type="evidence" value="ECO:0007669"/>
    <property type="project" value="InterPro"/>
</dbReference>
<dbReference type="VEuPathDB" id="FungiDB:ASPVEDRAFT_55243"/>
<dbReference type="PROSITE" id="PS00086">
    <property type="entry name" value="CYTOCHROME_P450"/>
    <property type="match status" value="1"/>
</dbReference>
<dbReference type="STRING" id="1036611.A0A1L9PUT9"/>
<comment type="similarity">
    <text evidence="1 5">Belongs to the cytochrome P450 family.</text>
</comment>
<dbReference type="PANTHER" id="PTHR46696">
    <property type="entry name" value="P450, PUTATIVE (EUROFUNG)-RELATED"/>
    <property type="match status" value="1"/>
</dbReference>
<keyword evidence="7" id="KW-1185">Reference proteome</keyword>
<evidence type="ECO:0000256" key="3">
    <source>
        <dbReference type="ARBA" id="ARBA00023002"/>
    </source>
</evidence>
<dbReference type="GO" id="GO:0004497">
    <property type="term" value="F:monooxygenase activity"/>
    <property type="evidence" value="ECO:0007669"/>
    <property type="project" value="UniProtKB-KW"/>
</dbReference>
<keyword evidence="5" id="KW-0503">Monooxygenase</keyword>
<evidence type="ECO:0000256" key="1">
    <source>
        <dbReference type="ARBA" id="ARBA00010617"/>
    </source>
</evidence>
<gene>
    <name evidence="6" type="ORF">ASPVEDRAFT_55243</name>
</gene>
<proteinExistence type="inferred from homology"/>
<evidence type="ECO:0000256" key="5">
    <source>
        <dbReference type="RuleBase" id="RU000461"/>
    </source>
</evidence>
<evidence type="ECO:0000256" key="4">
    <source>
        <dbReference type="ARBA" id="ARBA00023004"/>
    </source>
</evidence>